<name>A0A2M4DAG1_ANODA</name>
<dbReference type="EMBL" id="GGFL01009860">
    <property type="protein sequence ID" value="MBW74038.1"/>
    <property type="molecule type" value="Transcribed_RNA"/>
</dbReference>
<organism evidence="3">
    <name type="scientific">Anopheles darlingi</name>
    <name type="common">Mosquito</name>
    <dbReference type="NCBI Taxonomy" id="43151"/>
    <lineage>
        <taxon>Eukaryota</taxon>
        <taxon>Metazoa</taxon>
        <taxon>Ecdysozoa</taxon>
        <taxon>Arthropoda</taxon>
        <taxon>Hexapoda</taxon>
        <taxon>Insecta</taxon>
        <taxon>Pterygota</taxon>
        <taxon>Neoptera</taxon>
        <taxon>Endopterygota</taxon>
        <taxon>Diptera</taxon>
        <taxon>Nematocera</taxon>
        <taxon>Culicoidea</taxon>
        <taxon>Culicidae</taxon>
        <taxon>Anophelinae</taxon>
        <taxon>Anopheles</taxon>
    </lineage>
</organism>
<feature type="region of interest" description="Disordered" evidence="1">
    <location>
        <begin position="41"/>
        <end position="61"/>
    </location>
</feature>
<dbReference type="AlphaFoldDB" id="A0A2M4DAG1"/>
<accession>A0A2M4DAG1</accession>
<proteinExistence type="predicted"/>
<evidence type="ECO:0000256" key="1">
    <source>
        <dbReference type="SAM" id="MobiDB-lite"/>
    </source>
</evidence>
<evidence type="ECO:0000313" key="3">
    <source>
        <dbReference type="EMBL" id="MBW74038.1"/>
    </source>
</evidence>
<evidence type="ECO:0000256" key="2">
    <source>
        <dbReference type="SAM" id="SignalP"/>
    </source>
</evidence>
<sequence length="81" mass="9131">MFVANKRQFVLLLFLLLRQTGRGFSQLTAINQRLVTSIQAPHCSKAKPREAPRTQRHTETSSRAAVLHDIFRGLITASSKL</sequence>
<protein>
    <submittedName>
        <fullName evidence="3">Putative secreted protein</fullName>
    </submittedName>
</protein>
<feature type="signal peptide" evidence="2">
    <location>
        <begin position="1"/>
        <end position="23"/>
    </location>
</feature>
<keyword evidence="2" id="KW-0732">Signal</keyword>
<feature type="compositionally biased region" description="Basic and acidic residues" evidence="1">
    <location>
        <begin position="47"/>
        <end position="60"/>
    </location>
</feature>
<feature type="chain" id="PRO_5014986323" evidence="2">
    <location>
        <begin position="24"/>
        <end position="81"/>
    </location>
</feature>
<reference evidence="3" key="1">
    <citation type="submission" date="2018-01" db="EMBL/GenBank/DDBJ databases">
        <title>An insight into the sialome of Amazonian anophelines.</title>
        <authorList>
            <person name="Ribeiro J.M."/>
            <person name="Scarpassa V."/>
            <person name="Calvo E."/>
        </authorList>
    </citation>
    <scope>NUCLEOTIDE SEQUENCE</scope>
</reference>